<dbReference type="Proteomes" id="UP001497444">
    <property type="component" value="Chromosome 4"/>
</dbReference>
<evidence type="ECO:0000313" key="2">
    <source>
        <dbReference type="Proteomes" id="UP001497444"/>
    </source>
</evidence>
<sequence length="120" mass="13912">MASNGNVTCRCKFYVYEGRDEVEVSIAGRKRKQHSNIQYFTKPFLPGKYRSHHLDECSNDYSDDNMHAADVITRKAAKKANQKTNAMRLFDQQDNGYIVTIKNIMRFKLTMDHISIGMSR</sequence>
<organism evidence="1 2">
    <name type="scientific">Sphagnum jensenii</name>
    <dbReference type="NCBI Taxonomy" id="128206"/>
    <lineage>
        <taxon>Eukaryota</taxon>
        <taxon>Viridiplantae</taxon>
        <taxon>Streptophyta</taxon>
        <taxon>Embryophyta</taxon>
        <taxon>Bryophyta</taxon>
        <taxon>Sphagnophytina</taxon>
        <taxon>Sphagnopsida</taxon>
        <taxon>Sphagnales</taxon>
        <taxon>Sphagnaceae</taxon>
        <taxon>Sphagnum</taxon>
    </lineage>
</organism>
<dbReference type="EMBL" id="OZ020099">
    <property type="protein sequence ID" value="CAK9271811.1"/>
    <property type="molecule type" value="Genomic_DNA"/>
</dbReference>
<evidence type="ECO:0000313" key="1">
    <source>
        <dbReference type="EMBL" id="CAK9271811.1"/>
    </source>
</evidence>
<proteinExistence type="predicted"/>
<gene>
    <name evidence="1" type="ORF">CSSPJE1EN1_LOCUS17289</name>
</gene>
<reference evidence="1" key="1">
    <citation type="submission" date="2024-02" db="EMBL/GenBank/DDBJ databases">
        <authorList>
            <consortium name="ELIXIR-Norway"/>
            <consortium name="Elixir Norway"/>
        </authorList>
    </citation>
    <scope>NUCLEOTIDE SEQUENCE</scope>
</reference>
<protein>
    <submittedName>
        <fullName evidence="1">Uncharacterized protein</fullName>
    </submittedName>
</protein>
<keyword evidence="2" id="KW-1185">Reference proteome</keyword>
<accession>A0ABP0X1C0</accession>
<name>A0ABP0X1C0_9BRYO</name>